<evidence type="ECO:0000256" key="1">
    <source>
        <dbReference type="ARBA" id="ARBA00001478"/>
    </source>
</evidence>
<sequence length="269" mass="30996">MAKKKILFINQEITPYVPDNALSLMGKDLPKVMQERSHEIRTFMPKWGNINERRGQLHEVIRLSGMNLIINDTDHPLIIKVASIQSARVQVYFIDNDDYFGKRLIERDENGVEYDDNGERAIFFARGVLETVKKLRWVPDIIHCQGWMSGVVPFYVKTAYRDEPSFAETKVVTSLYDKNIEKDFGDDFKQFLEFRDAKASLLGDYKDKFDFDELNKLAIAYSDGVIQAAPNVDKQLLDFATAKNVPLLGYNEDFADAYEAFYESLYAGE</sequence>
<name>A0A1M6V4J2_XYLRU</name>
<dbReference type="Proteomes" id="UP000184130">
    <property type="component" value="Unassembled WGS sequence"/>
</dbReference>
<dbReference type="EC" id="2.4.1.21" evidence="2"/>
<dbReference type="RefSeq" id="WP_073208403.1">
    <property type="nucleotide sequence ID" value="NZ_FRBD01000011.1"/>
</dbReference>
<dbReference type="PANTHER" id="PTHR45825:SF11">
    <property type="entry name" value="ALPHA AMYLASE DOMAIN-CONTAINING PROTEIN"/>
    <property type="match status" value="1"/>
</dbReference>
<dbReference type="Pfam" id="PF08323">
    <property type="entry name" value="Glyco_transf_5"/>
    <property type="match status" value="1"/>
</dbReference>
<comment type="catalytic activity">
    <reaction evidence="1">
        <text>[(1-&gt;4)-alpha-D-glucosyl](n) + ADP-alpha-D-glucose = [(1-&gt;4)-alpha-D-glucosyl](n+1) + ADP + H(+)</text>
        <dbReference type="Rhea" id="RHEA:18189"/>
        <dbReference type="Rhea" id="RHEA-COMP:9584"/>
        <dbReference type="Rhea" id="RHEA-COMP:9587"/>
        <dbReference type="ChEBI" id="CHEBI:15378"/>
        <dbReference type="ChEBI" id="CHEBI:15444"/>
        <dbReference type="ChEBI" id="CHEBI:57498"/>
        <dbReference type="ChEBI" id="CHEBI:456216"/>
        <dbReference type="EC" id="2.4.1.21"/>
    </reaction>
</comment>
<evidence type="ECO:0000256" key="4">
    <source>
        <dbReference type="ARBA" id="ARBA00022679"/>
    </source>
</evidence>
<reference evidence="6 7" key="1">
    <citation type="submission" date="2016-11" db="EMBL/GenBank/DDBJ databases">
        <authorList>
            <person name="Jaros S."/>
            <person name="Januszkiewicz K."/>
            <person name="Wedrychowicz H."/>
        </authorList>
    </citation>
    <scope>NUCLEOTIDE SEQUENCE [LARGE SCALE GENOMIC DNA]</scope>
    <source>
        <strain evidence="6 7">KHT3</strain>
    </source>
</reference>
<evidence type="ECO:0000259" key="5">
    <source>
        <dbReference type="Pfam" id="PF08323"/>
    </source>
</evidence>
<dbReference type="OrthoDB" id="9808590at2"/>
<dbReference type="AlphaFoldDB" id="A0A1M6V4J2"/>
<accession>A0A1M6V4J2</accession>
<proteinExistence type="predicted"/>
<gene>
    <name evidence="6" type="ORF">SAMN05216463_111123</name>
</gene>
<keyword evidence="3" id="KW-0328">Glycosyltransferase</keyword>
<feature type="domain" description="Starch synthase catalytic" evidence="5">
    <location>
        <begin position="5"/>
        <end position="238"/>
    </location>
</feature>
<dbReference type="SUPFAM" id="SSF53756">
    <property type="entry name" value="UDP-Glycosyltransferase/glycogen phosphorylase"/>
    <property type="match status" value="1"/>
</dbReference>
<evidence type="ECO:0000313" key="7">
    <source>
        <dbReference type="Proteomes" id="UP000184130"/>
    </source>
</evidence>
<evidence type="ECO:0000313" key="6">
    <source>
        <dbReference type="EMBL" id="SHK76360.1"/>
    </source>
</evidence>
<dbReference type="PANTHER" id="PTHR45825">
    <property type="entry name" value="GRANULE-BOUND STARCH SYNTHASE 1, CHLOROPLASTIC/AMYLOPLASTIC"/>
    <property type="match status" value="1"/>
</dbReference>
<evidence type="ECO:0000256" key="3">
    <source>
        <dbReference type="ARBA" id="ARBA00022676"/>
    </source>
</evidence>
<organism evidence="6 7">
    <name type="scientific">Xylanibacter ruminicola</name>
    <name type="common">Prevotella ruminicola</name>
    <dbReference type="NCBI Taxonomy" id="839"/>
    <lineage>
        <taxon>Bacteria</taxon>
        <taxon>Pseudomonadati</taxon>
        <taxon>Bacteroidota</taxon>
        <taxon>Bacteroidia</taxon>
        <taxon>Bacteroidales</taxon>
        <taxon>Prevotellaceae</taxon>
        <taxon>Xylanibacter</taxon>
    </lineage>
</organism>
<dbReference type="EMBL" id="FRBD01000011">
    <property type="protein sequence ID" value="SHK76360.1"/>
    <property type="molecule type" value="Genomic_DNA"/>
</dbReference>
<dbReference type="GO" id="GO:0009011">
    <property type="term" value="F:alpha-1,4-glucan glucosyltransferase (ADP-glucose donor) activity"/>
    <property type="evidence" value="ECO:0007669"/>
    <property type="project" value="UniProtKB-EC"/>
</dbReference>
<keyword evidence="4" id="KW-0808">Transferase</keyword>
<evidence type="ECO:0000256" key="2">
    <source>
        <dbReference type="ARBA" id="ARBA00012588"/>
    </source>
</evidence>
<protein>
    <recommendedName>
        <fullName evidence="2">starch synthase</fullName>
        <ecNumber evidence="2">2.4.1.21</ecNumber>
    </recommendedName>
</protein>
<dbReference type="InterPro" id="IPR013534">
    <property type="entry name" value="Starch_synth_cat_dom"/>
</dbReference>
<dbReference type="Gene3D" id="3.40.50.2000">
    <property type="entry name" value="Glycogen Phosphorylase B"/>
    <property type="match status" value="1"/>
</dbReference>